<name>A0A4U1MIF3_9BACL</name>
<accession>A0A4U1MIF3</accession>
<protein>
    <submittedName>
        <fullName evidence="1">Pilus assembly protein PilM</fullName>
    </submittedName>
</protein>
<dbReference type="InterPro" id="IPR050696">
    <property type="entry name" value="FtsA/MreB"/>
</dbReference>
<sequence>MMVFFRFKPQSKQISMILHDHVIRMVELSHSTMEIRSYRERFLPEGIIRDGKVIERDTLSVILEECVEEWGIKGKRVVFLVPDTYLVLRNEKIPLSVADEDIKGYLYLEIGTSIMLPFKDPVFDYELIGQKSEHKEILLFAAPEEIVNDLSSLLESVSLHPEAADVTALSLYRLYYHTDQIDSQKPTLLIHCGVRAINVSVFYQHKPAFIRQVMMDAPQSNWDVVQTTRSSSTMRWIGDREELIEMVDESVTEIERVINFYHYSMNKSGQKIQRVFLSGDFPELPLLKKRLESTVEVAVQNAETNAIKDEEGNVLPLPYYGAYGLSLKGWKNVN</sequence>
<dbReference type="OrthoDB" id="2690797at2"/>
<dbReference type="InterPro" id="IPR005883">
    <property type="entry name" value="PilM"/>
</dbReference>
<evidence type="ECO:0000313" key="2">
    <source>
        <dbReference type="Proteomes" id="UP000310541"/>
    </source>
</evidence>
<dbReference type="PANTHER" id="PTHR32432">
    <property type="entry name" value="CELL DIVISION PROTEIN FTSA-RELATED"/>
    <property type="match status" value="1"/>
</dbReference>
<reference evidence="1 2" key="1">
    <citation type="submission" date="2019-04" db="EMBL/GenBank/DDBJ databases">
        <title>Genome sequence of Bacillus hwajinpoensis strain Y2.</title>
        <authorList>
            <person name="Fair J.L."/>
            <person name="Maclea K.S."/>
        </authorList>
    </citation>
    <scope>NUCLEOTIDE SEQUENCE [LARGE SCALE GENOMIC DNA]</scope>
    <source>
        <strain evidence="1 2">Y2</strain>
    </source>
</reference>
<evidence type="ECO:0000313" key="1">
    <source>
        <dbReference type="EMBL" id="TKD70295.1"/>
    </source>
</evidence>
<comment type="caution">
    <text evidence="1">The sequence shown here is derived from an EMBL/GenBank/DDBJ whole genome shotgun (WGS) entry which is preliminary data.</text>
</comment>
<dbReference type="Proteomes" id="UP000310541">
    <property type="component" value="Unassembled WGS sequence"/>
</dbReference>
<dbReference type="EMBL" id="SWFM01000003">
    <property type="protein sequence ID" value="TKD70295.1"/>
    <property type="molecule type" value="Genomic_DNA"/>
</dbReference>
<proteinExistence type="predicted"/>
<organism evidence="1 2">
    <name type="scientific">Guptibacillus hwajinpoensis</name>
    <dbReference type="NCBI Taxonomy" id="208199"/>
    <lineage>
        <taxon>Bacteria</taxon>
        <taxon>Bacillati</taxon>
        <taxon>Bacillota</taxon>
        <taxon>Bacilli</taxon>
        <taxon>Bacillales</taxon>
        <taxon>Guptibacillaceae</taxon>
        <taxon>Guptibacillus</taxon>
    </lineage>
</organism>
<dbReference type="Gene3D" id="3.30.420.40">
    <property type="match status" value="2"/>
</dbReference>
<dbReference type="Pfam" id="PF11104">
    <property type="entry name" value="PilM_2"/>
    <property type="match status" value="1"/>
</dbReference>
<gene>
    <name evidence="1" type="ORF">FBF83_13750</name>
</gene>
<dbReference type="PANTHER" id="PTHR32432:SF3">
    <property type="entry name" value="ETHANOLAMINE UTILIZATION PROTEIN EUTJ"/>
    <property type="match status" value="1"/>
</dbReference>
<dbReference type="Gene3D" id="3.30.1490.300">
    <property type="match status" value="1"/>
</dbReference>
<dbReference type="AlphaFoldDB" id="A0A4U1MIF3"/>
<dbReference type="RefSeq" id="WP_136947700.1">
    <property type="nucleotide sequence ID" value="NZ_SWFM01000003.1"/>
</dbReference>